<dbReference type="OrthoDB" id="547539at2759"/>
<dbReference type="SMART" id="SM00382">
    <property type="entry name" value="AAA"/>
    <property type="match status" value="1"/>
</dbReference>
<dbReference type="Proteomes" id="UP000001058">
    <property type="component" value="Unassembled WGS sequence"/>
</dbReference>
<dbReference type="InterPro" id="IPR017871">
    <property type="entry name" value="ABC_transporter-like_CS"/>
</dbReference>
<dbReference type="InterPro" id="IPR026082">
    <property type="entry name" value="ABCA"/>
</dbReference>
<dbReference type="CDD" id="cd03263">
    <property type="entry name" value="ABC_subfamily_A"/>
    <property type="match status" value="1"/>
</dbReference>
<evidence type="ECO:0000256" key="1">
    <source>
        <dbReference type="ARBA" id="ARBA00008526"/>
    </source>
</evidence>
<evidence type="ECO:0000256" key="4">
    <source>
        <dbReference type="ARBA" id="ARBA00022741"/>
    </source>
</evidence>
<dbReference type="GO" id="GO:0016887">
    <property type="term" value="F:ATP hydrolysis activity"/>
    <property type="evidence" value="ECO:0007669"/>
    <property type="project" value="InterPro"/>
</dbReference>
<dbReference type="InterPro" id="IPR003593">
    <property type="entry name" value="AAA+_ATPase"/>
</dbReference>
<keyword evidence="4" id="KW-0547">Nucleotide-binding</keyword>
<keyword evidence="3" id="KW-0677">Repeat</keyword>
<proteinExistence type="inferred from homology"/>
<dbReference type="Pfam" id="PF00005">
    <property type="entry name" value="ABC_tran"/>
    <property type="match status" value="1"/>
</dbReference>
<name>D8U362_VOLCA</name>
<dbReference type="GO" id="GO:0005524">
    <property type="term" value="F:ATP binding"/>
    <property type="evidence" value="ECO:0007669"/>
    <property type="project" value="UniProtKB-KW"/>
</dbReference>
<evidence type="ECO:0000256" key="2">
    <source>
        <dbReference type="ARBA" id="ARBA00022448"/>
    </source>
</evidence>
<organism evidence="8">
    <name type="scientific">Volvox carteri f. nagariensis</name>
    <dbReference type="NCBI Taxonomy" id="3068"/>
    <lineage>
        <taxon>Eukaryota</taxon>
        <taxon>Viridiplantae</taxon>
        <taxon>Chlorophyta</taxon>
        <taxon>core chlorophytes</taxon>
        <taxon>Chlorophyceae</taxon>
        <taxon>CS clade</taxon>
        <taxon>Chlamydomonadales</taxon>
        <taxon>Volvocaceae</taxon>
        <taxon>Volvox</taxon>
    </lineage>
</organism>
<feature type="non-terminal residue" evidence="7">
    <location>
        <position position="1"/>
    </location>
</feature>
<dbReference type="InParanoid" id="D8U362"/>
<dbReference type="InterPro" id="IPR003439">
    <property type="entry name" value="ABC_transporter-like_ATP-bd"/>
</dbReference>
<dbReference type="RefSeq" id="XP_002953002.1">
    <property type="nucleotide sequence ID" value="XM_002952956.1"/>
</dbReference>
<dbReference type="PROSITE" id="PS00211">
    <property type="entry name" value="ABC_TRANSPORTER_1"/>
    <property type="match status" value="1"/>
</dbReference>
<dbReference type="GO" id="GO:0005319">
    <property type="term" value="F:lipid transporter activity"/>
    <property type="evidence" value="ECO:0007669"/>
    <property type="project" value="TreeGrafter"/>
</dbReference>
<dbReference type="PANTHER" id="PTHR19229">
    <property type="entry name" value="ATP-BINDING CASSETTE TRANSPORTER SUBFAMILY A ABCA"/>
    <property type="match status" value="1"/>
</dbReference>
<dbReference type="PANTHER" id="PTHR19229:SF36">
    <property type="entry name" value="ATP-BINDING CASSETTE SUB-FAMILY A MEMBER 2"/>
    <property type="match status" value="1"/>
</dbReference>
<dbReference type="EMBL" id="GL378354">
    <property type="protein sequence ID" value="EFJ45924.1"/>
    <property type="molecule type" value="Genomic_DNA"/>
</dbReference>
<dbReference type="SUPFAM" id="SSF52540">
    <property type="entry name" value="P-loop containing nucleoside triphosphate hydrolases"/>
    <property type="match status" value="1"/>
</dbReference>
<dbReference type="InterPro" id="IPR027417">
    <property type="entry name" value="P-loop_NTPase"/>
</dbReference>
<dbReference type="Gene3D" id="3.40.50.300">
    <property type="entry name" value="P-loop containing nucleotide triphosphate hydrolases"/>
    <property type="match status" value="1"/>
</dbReference>
<evidence type="ECO:0000259" key="6">
    <source>
        <dbReference type="PROSITE" id="PS50893"/>
    </source>
</evidence>
<evidence type="ECO:0000313" key="7">
    <source>
        <dbReference type="EMBL" id="EFJ45924.1"/>
    </source>
</evidence>
<dbReference type="eggNOG" id="KOG0059">
    <property type="taxonomic scope" value="Eukaryota"/>
</dbReference>
<dbReference type="PROSITE" id="PS50893">
    <property type="entry name" value="ABC_TRANSPORTER_2"/>
    <property type="match status" value="1"/>
</dbReference>
<dbReference type="GeneID" id="9627815"/>
<comment type="similarity">
    <text evidence="1">Belongs to the ABC transporter superfamily. ABCA family. CPR flippase (TC 3.A.1.211) subfamily.</text>
</comment>
<feature type="non-terminal residue" evidence="7">
    <location>
        <position position="197"/>
    </location>
</feature>
<keyword evidence="5" id="KW-0067">ATP-binding</keyword>
<dbReference type="AlphaFoldDB" id="D8U362"/>
<gene>
    <name evidence="7" type="ORF">VOLCADRAFT_45311</name>
</gene>
<dbReference type="GO" id="GO:0140359">
    <property type="term" value="F:ABC-type transporter activity"/>
    <property type="evidence" value="ECO:0007669"/>
    <property type="project" value="InterPro"/>
</dbReference>
<keyword evidence="2" id="KW-0813">Transport</keyword>
<dbReference type="KEGG" id="vcn:VOLCADRAFT_45311"/>
<evidence type="ECO:0000313" key="8">
    <source>
        <dbReference type="Proteomes" id="UP000001058"/>
    </source>
</evidence>
<sequence>RRVAVYGTWLRIIPGECFCLLGPNGAGKTTTIKCLVGAIRPTSGEALVYGTSVLDSPGLDAVRGVTGICPQFDVLWGALSGREHLMLMADVRGLSAGQRRGEVDRMLKQVQLEAAADRAAGSYSGGMRRRLSVAAALLGDPRVVYLDEPTTGMDPVSRSHVWELISASKTGRCLVLTTHSMEEAEVLGDRVAVLAAG</sequence>
<reference evidence="7 8" key="1">
    <citation type="journal article" date="2010" name="Science">
        <title>Genomic analysis of organismal complexity in the multicellular green alga Volvox carteri.</title>
        <authorList>
            <person name="Prochnik S.E."/>
            <person name="Umen J."/>
            <person name="Nedelcu A.M."/>
            <person name="Hallmann A."/>
            <person name="Miller S.M."/>
            <person name="Nishii I."/>
            <person name="Ferris P."/>
            <person name="Kuo A."/>
            <person name="Mitros T."/>
            <person name="Fritz-Laylin L.K."/>
            <person name="Hellsten U."/>
            <person name="Chapman J."/>
            <person name="Simakov O."/>
            <person name="Rensing S.A."/>
            <person name="Terry A."/>
            <person name="Pangilinan J."/>
            <person name="Kapitonov V."/>
            <person name="Jurka J."/>
            <person name="Salamov A."/>
            <person name="Shapiro H."/>
            <person name="Schmutz J."/>
            <person name="Grimwood J."/>
            <person name="Lindquist E."/>
            <person name="Lucas S."/>
            <person name="Grigoriev I.V."/>
            <person name="Schmitt R."/>
            <person name="Kirk D."/>
            <person name="Rokhsar D.S."/>
        </authorList>
    </citation>
    <scope>NUCLEOTIDE SEQUENCE [LARGE SCALE GENOMIC DNA]</scope>
    <source>
        <strain evidence="8">f. Nagariensis / Eve</strain>
    </source>
</reference>
<protein>
    <recommendedName>
        <fullName evidence="6">ABC transporter domain-containing protein</fullName>
    </recommendedName>
</protein>
<dbReference type="GO" id="GO:0016020">
    <property type="term" value="C:membrane"/>
    <property type="evidence" value="ECO:0007669"/>
    <property type="project" value="InterPro"/>
</dbReference>
<keyword evidence="8" id="KW-1185">Reference proteome</keyword>
<accession>D8U362</accession>
<evidence type="ECO:0000256" key="3">
    <source>
        <dbReference type="ARBA" id="ARBA00022737"/>
    </source>
</evidence>
<evidence type="ECO:0000256" key="5">
    <source>
        <dbReference type="ARBA" id="ARBA00022840"/>
    </source>
</evidence>
<feature type="domain" description="ABC transporter" evidence="6">
    <location>
        <begin position="1"/>
        <end position="197"/>
    </location>
</feature>